<organism evidence="1 2">
    <name type="scientific">Panagrolaimus sp. ES5</name>
    <dbReference type="NCBI Taxonomy" id="591445"/>
    <lineage>
        <taxon>Eukaryota</taxon>
        <taxon>Metazoa</taxon>
        <taxon>Ecdysozoa</taxon>
        <taxon>Nematoda</taxon>
        <taxon>Chromadorea</taxon>
        <taxon>Rhabditida</taxon>
        <taxon>Tylenchina</taxon>
        <taxon>Panagrolaimomorpha</taxon>
        <taxon>Panagrolaimoidea</taxon>
        <taxon>Panagrolaimidae</taxon>
        <taxon>Panagrolaimus</taxon>
    </lineage>
</organism>
<name>A0AC34F063_9BILA</name>
<proteinExistence type="predicted"/>
<accession>A0AC34F063</accession>
<dbReference type="WBParaSite" id="ES5_v2.g10362.t1">
    <property type="protein sequence ID" value="ES5_v2.g10362.t1"/>
    <property type="gene ID" value="ES5_v2.g10362"/>
</dbReference>
<evidence type="ECO:0000313" key="1">
    <source>
        <dbReference type="Proteomes" id="UP000887579"/>
    </source>
</evidence>
<reference evidence="2" key="1">
    <citation type="submission" date="2022-11" db="UniProtKB">
        <authorList>
            <consortium name="WormBaseParasite"/>
        </authorList>
    </citation>
    <scope>IDENTIFICATION</scope>
</reference>
<evidence type="ECO:0000313" key="2">
    <source>
        <dbReference type="WBParaSite" id="ES5_v2.g10362.t1"/>
    </source>
</evidence>
<protein>
    <submittedName>
        <fullName evidence="2">Uncharacterized protein</fullName>
    </submittedName>
</protein>
<dbReference type="Proteomes" id="UP000887579">
    <property type="component" value="Unplaced"/>
</dbReference>
<sequence>MLPFKAGFIVKEDYQKKGNKNSWNKSGFDTKVSKDLNSFDEEKKVQKRWKNDNESSSTNNSTLSLHIAAYENAIEDSSESQDSTEKVENGNALLKDLFEFPRQMENNESTTPEIMQFKASQQLLNPNQADSLNQNVPRMAEFTFDGKVKTLQVATLTPTMLARVFRLDENSLVLTDKDGFCYMPEDGKFVPSLESNKSYEVDGVELATTNSSTETQIALKNMNNDLKVIQGSQRFDLIQGVIETCKDMNESANMLYHGPQAVVLVQSLAILAVCAPDPSLDVATLKPEIKNRLADPGSFRASLLHVANKMCNAFREADKTMKTIRASLVDFPDYFSAAIEVLGQNDDDKTKKILLRIVGKIKNSSDTCTKSAASVQNTFADVMKDIDALSEAACSCKTVNEREKIELKKLKDEMEIQREANEAHHQQLEEEYEEDQARCKEMLQDYRTQMANSTDLGKIFLATLADGVMDLAKTGAQLLPSNIIKNAANAMNPFGQEYIKCSHAMKVGVENGLIKCLEEVGQSLSDPLNLDDETLGDYIASLKDFQKYSAATTEGMALFDQARKVEKILKKYKASLENGGGNVDKKMKAEISAIKISIQNAVRTICLAQEQQKRDEAATSSLREQMLRADAVSLRFVSQNLLK</sequence>